<dbReference type="Gene3D" id="1.10.3860.10">
    <property type="entry name" value="Sodium:dicarboxylate symporter"/>
    <property type="match status" value="1"/>
</dbReference>
<dbReference type="Pfam" id="PF00375">
    <property type="entry name" value="SDF"/>
    <property type="match status" value="1"/>
</dbReference>
<dbReference type="GO" id="GO:0005886">
    <property type="term" value="C:plasma membrane"/>
    <property type="evidence" value="ECO:0007669"/>
    <property type="project" value="UniProtKB-SubCell"/>
</dbReference>
<name>A0AAX4HKQ6_9BACT</name>
<comment type="subcellular location">
    <subcellularLocation>
        <location evidence="1">Cell membrane</location>
        <topology evidence="1">Multi-pass membrane protein</topology>
    </subcellularLocation>
</comment>
<dbReference type="KEGG" id="psti:SOO65_14180"/>
<protein>
    <submittedName>
        <fullName evidence="9">Dicarboxylate/amino acid:cation symporter</fullName>
    </submittedName>
</protein>
<dbReference type="SUPFAM" id="SSF118215">
    <property type="entry name" value="Proton glutamate symport protein"/>
    <property type="match status" value="1"/>
</dbReference>
<dbReference type="RefSeq" id="WP_321391329.1">
    <property type="nucleotide sequence ID" value="NZ_CP139487.1"/>
</dbReference>
<dbReference type="InterPro" id="IPR036458">
    <property type="entry name" value="Na:dicarbo_symporter_sf"/>
</dbReference>
<dbReference type="InterPro" id="IPR001991">
    <property type="entry name" value="Na-dicarboxylate_symporter"/>
</dbReference>
<dbReference type="PANTHER" id="PTHR42865">
    <property type="entry name" value="PROTON/GLUTAMATE-ASPARTATE SYMPORTER"/>
    <property type="match status" value="1"/>
</dbReference>
<keyword evidence="10" id="KW-1185">Reference proteome</keyword>
<dbReference type="GO" id="GO:0015293">
    <property type="term" value="F:symporter activity"/>
    <property type="evidence" value="ECO:0007669"/>
    <property type="project" value="UniProtKB-KW"/>
</dbReference>
<keyword evidence="7 8" id="KW-0472">Membrane</keyword>
<evidence type="ECO:0000256" key="5">
    <source>
        <dbReference type="ARBA" id="ARBA00022847"/>
    </source>
</evidence>
<reference evidence="9 10" key="1">
    <citation type="submission" date="2023-11" db="EMBL/GenBank/DDBJ databases">
        <title>Peredibacter starrii A3.12.</title>
        <authorList>
            <person name="Mitchell R.J."/>
        </authorList>
    </citation>
    <scope>NUCLEOTIDE SEQUENCE [LARGE SCALE GENOMIC DNA]</scope>
    <source>
        <strain evidence="9 10">A3.12</strain>
    </source>
</reference>
<feature type="transmembrane region" description="Helical" evidence="8">
    <location>
        <begin position="7"/>
        <end position="29"/>
    </location>
</feature>
<keyword evidence="4 8" id="KW-0812">Transmembrane</keyword>
<keyword evidence="3" id="KW-1003">Cell membrane</keyword>
<keyword evidence="5" id="KW-0769">Symport</keyword>
<keyword evidence="2" id="KW-0813">Transport</keyword>
<dbReference type="GO" id="GO:0006835">
    <property type="term" value="P:dicarboxylic acid transport"/>
    <property type="evidence" value="ECO:0007669"/>
    <property type="project" value="TreeGrafter"/>
</dbReference>
<dbReference type="Proteomes" id="UP001324634">
    <property type="component" value="Chromosome"/>
</dbReference>
<feature type="transmembrane region" description="Helical" evidence="8">
    <location>
        <begin position="223"/>
        <end position="246"/>
    </location>
</feature>
<gene>
    <name evidence="9" type="ORF">SOO65_14180</name>
</gene>
<dbReference type="PANTHER" id="PTHR42865:SF7">
    <property type="entry name" value="PROTON_GLUTAMATE-ASPARTATE SYMPORTER"/>
    <property type="match status" value="1"/>
</dbReference>
<evidence type="ECO:0000313" key="9">
    <source>
        <dbReference type="EMBL" id="WPU63839.1"/>
    </source>
</evidence>
<feature type="transmembrane region" description="Helical" evidence="8">
    <location>
        <begin position="332"/>
        <end position="361"/>
    </location>
</feature>
<dbReference type="AlphaFoldDB" id="A0AAX4HKQ6"/>
<feature type="transmembrane region" description="Helical" evidence="8">
    <location>
        <begin position="87"/>
        <end position="108"/>
    </location>
</feature>
<keyword evidence="6 8" id="KW-1133">Transmembrane helix</keyword>
<evidence type="ECO:0000256" key="3">
    <source>
        <dbReference type="ARBA" id="ARBA00022475"/>
    </source>
</evidence>
<accession>A0AAX4HKQ6</accession>
<evidence type="ECO:0000256" key="1">
    <source>
        <dbReference type="ARBA" id="ARBA00004651"/>
    </source>
</evidence>
<dbReference type="EMBL" id="CP139487">
    <property type="protein sequence ID" value="WPU63839.1"/>
    <property type="molecule type" value="Genomic_DNA"/>
</dbReference>
<proteinExistence type="predicted"/>
<evidence type="ECO:0000256" key="8">
    <source>
        <dbReference type="SAM" id="Phobius"/>
    </source>
</evidence>
<organism evidence="9 10">
    <name type="scientific">Peredibacter starrii</name>
    <dbReference type="NCBI Taxonomy" id="28202"/>
    <lineage>
        <taxon>Bacteria</taxon>
        <taxon>Pseudomonadati</taxon>
        <taxon>Bdellovibrionota</taxon>
        <taxon>Bacteriovoracia</taxon>
        <taxon>Bacteriovoracales</taxon>
        <taxon>Bacteriovoracaceae</taxon>
        <taxon>Peredibacter</taxon>
    </lineage>
</organism>
<evidence type="ECO:0000256" key="6">
    <source>
        <dbReference type="ARBA" id="ARBA00022989"/>
    </source>
</evidence>
<feature type="transmembrane region" description="Helical" evidence="8">
    <location>
        <begin position="151"/>
        <end position="170"/>
    </location>
</feature>
<evidence type="ECO:0000313" key="10">
    <source>
        <dbReference type="Proteomes" id="UP001324634"/>
    </source>
</evidence>
<evidence type="ECO:0000256" key="4">
    <source>
        <dbReference type="ARBA" id="ARBA00022692"/>
    </source>
</evidence>
<feature type="transmembrane region" description="Helical" evidence="8">
    <location>
        <begin position="49"/>
        <end position="67"/>
    </location>
</feature>
<dbReference type="FunFam" id="1.10.3860.10:FF:000001">
    <property type="entry name" value="C4-dicarboxylate transport protein"/>
    <property type="match status" value="1"/>
</dbReference>
<dbReference type="PRINTS" id="PR00173">
    <property type="entry name" value="EDTRNSPORT"/>
</dbReference>
<evidence type="ECO:0000256" key="7">
    <source>
        <dbReference type="ARBA" id="ARBA00023136"/>
    </source>
</evidence>
<sequence length="414" mass="44251">MKSTSKLTYKILIGMILGIALGSVINYFSFTGWIQEFFIGGVIEIGGRIFLASLKLLVVPMVFVSLVTGAGSMDDIKKLGRLGSRTFFLYVATTALAISLALLCAYLVGPGEGFVISSPVDFASKESPPLIDVISNIFPSNPIQSMANGDMLQIIVFALLFGLGTSLSGASGKRVLSIFTDLNEIIMKMVMLLIELAPYGVFCLLTKVFASQGFGAILPMAKYFFVVLFVLILHLTVVYGSILKILGKLNPLKFFKKFSEVMIFAFSTASSNATIPVNLEVTEKKLGVHNSVASFTVPLGATINMDGTAIMQGVATVFVAQVYNIDLGFQQYMMVILTATLASIGTAGVPGVGLVMLAMVFKQVGLPVEGIGLIIGVDRLLDMVRTAVNVTGDAVVSCVVAKAENQLDEEVYYS</sequence>
<feature type="transmembrane region" description="Helical" evidence="8">
    <location>
        <begin position="190"/>
        <end position="211"/>
    </location>
</feature>
<evidence type="ECO:0000256" key="2">
    <source>
        <dbReference type="ARBA" id="ARBA00022448"/>
    </source>
</evidence>